<dbReference type="SMART" id="SM00331">
    <property type="entry name" value="PP2C_SIG"/>
    <property type="match status" value="1"/>
</dbReference>
<dbReference type="NCBIfam" id="NF033484">
    <property type="entry name" value="Stp1_PP2C_phos"/>
    <property type="match status" value="1"/>
</dbReference>
<feature type="domain" description="PPM-type phosphatase" evidence="1">
    <location>
        <begin position="2"/>
        <end position="242"/>
    </location>
</feature>
<dbReference type="PANTHER" id="PTHR13832:SF860">
    <property type="entry name" value="PROTEIN PHOSPHATASE PHPP"/>
    <property type="match status" value="1"/>
</dbReference>
<dbReference type="Gene3D" id="3.60.40.10">
    <property type="entry name" value="PPM-type phosphatase domain"/>
    <property type="match status" value="1"/>
</dbReference>
<name>A0A9D0ZKZ9_9FIRM</name>
<protein>
    <submittedName>
        <fullName evidence="2">Stp1/IreP family PP2C-type Ser/Thr phosphatase</fullName>
    </submittedName>
</protein>
<dbReference type="AlphaFoldDB" id="A0A9D0ZKZ9"/>
<dbReference type="PANTHER" id="PTHR13832">
    <property type="entry name" value="PROTEIN PHOSPHATASE 2C"/>
    <property type="match status" value="1"/>
</dbReference>
<dbReference type="InterPro" id="IPR015655">
    <property type="entry name" value="PP2C"/>
</dbReference>
<reference evidence="2" key="1">
    <citation type="submission" date="2020-10" db="EMBL/GenBank/DDBJ databases">
        <authorList>
            <person name="Gilroy R."/>
        </authorList>
    </citation>
    <scope>NUCLEOTIDE SEQUENCE</scope>
    <source>
        <strain evidence="2">ChiSjej1B19-3389</strain>
    </source>
</reference>
<gene>
    <name evidence="2" type="ORF">IAD32_08800</name>
</gene>
<accession>A0A9D0ZKZ9</accession>
<reference evidence="2" key="2">
    <citation type="journal article" date="2021" name="PeerJ">
        <title>Extensive microbial diversity within the chicken gut microbiome revealed by metagenomics and culture.</title>
        <authorList>
            <person name="Gilroy R."/>
            <person name="Ravi A."/>
            <person name="Getino M."/>
            <person name="Pursley I."/>
            <person name="Horton D.L."/>
            <person name="Alikhan N.F."/>
            <person name="Baker D."/>
            <person name="Gharbi K."/>
            <person name="Hall N."/>
            <person name="Watson M."/>
            <person name="Adriaenssens E.M."/>
            <person name="Foster-Nyarko E."/>
            <person name="Jarju S."/>
            <person name="Secka A."/>
            <person name="Antonio M."/>
            <person name="Oren A."/>
            <person name="Chaudhuri R.R."/>
            <person name="La Ragione R."/>
            <person name="Hildebrand F."/>
            <person name="Pallen M.J."/>
        </authorList>
    </citation>
    <scope>NUCLEOTIDE SEQUENCE</scope>
    <source>
        <strain evidence="2">ChiSjej1B19-3389</strain>
    </source>
</reference>
<dbReference type="Proteomes" id="UP000886787">
    <property type="component" value="Unassembled WGS sequence"/>
</dbReference>
<dbReference type="PROSITE" id="PS51746">
    <property type="entry name" value="PPM_2"/>
    <property type="match status" value="1"/>
</dbReference>
<dbReference type="SMART" id="SM00332">
    <property type="entry name" value="PP2Cc"/>
    <property type="match status" value="1"/>
</dbReference>
<evidence type="ECO:0000313" key="2">
    <source>
        <dbReference type="EMBL" id="HIQ81361.1"/>
    </source>
</evidence>
<dbReference type="EMBL" id="DVFW01000047">
    <property type="protein sequence ID" value="HIQ81361.1"/>
    <property type="molecule type" value="Genomic_DNA"/>
</dbReference>
<comment type="caution">
    <text evidence="2">The sequence shown here is derived from an EMBL/GenBank/DDBJ whole genome shotgun (WGS) entry which is preliminary data.</text>
</comment>
<proteinExistence type="predicted"/>
<dbReference type="GO" id="GO:0004722">
    <property type="term" value="F:protein serine/threonine phosphatase activity"/>
    <property type="evidence" value="ECO:0007669"/>
    <property type="project" value="InterPro"/>
</dbReference>
<organism evidence="2 3">
    <name type="scientific">Candidatus Scatavimonas merdigallinarum</name>
    <dbReference type="NCBI Taxonomy" id="2840914"/>
    <lineage>
        <taxon>Bacteria</taxon>
        <taxon>Bacillati</taxon>
        <taxon>Bacillota</taxon>
        <taxon>Clostridia</taxon>
        <taxon>Eubacteriales</taxon>
        <taxon>Oscillospiraceae</taxon>
        <taxon>Oscillospiraceae incertae sedis</taxon>
        <taxon>Candidatus Scatavimonas</taxon>
    </lineage>
</organism>
<dbReference type="InterPro" id="IPR036457">
    <property type="entry name" value="PPM-type-like_dom_sf"/>
</dbReference>
<dbReference type="CDD" id="cd00143">
    <property type="entry name" value="PP2Cc"/>
    <property type="match status" value="1"/>
</dbReference>
<dbReference type="Pfam" id="PF13672">
    <property type="entry name" value="PP2C_2"/>
    <property type="match status" value="1"/>
</dbReference>
<evidence type="ECO:0000313" key="3">
    <source>
        <dbReference type="Proteomes" id="UP000886787"/>
    </source>
</evidence>
<dbReference type="SUPFAM" id="SSF81606">
    <property type="entry name" value="PP2C-like"/>
    <property type="match status" value="1"/>
</dbReference>
<dbReference type="InterPro" id="IPR001932">
    <property type="entry name" value="PPM-type_phosphatase-like_dom"/>
</dbReference>
<sequence length="244" mass="26512">MEVYLKSDIGLVRTSNQDACKCGSFSDQAVWAVVCDGMGGANGGNVASEVAVETVAQFLTQEYDKALTNDQTVDLLTGVVQRANSKLYEMQKADQMLRGMGTTIELVLVKENKAHIVHVGDSRVYAIRENKIQQLTVDHSVVQEMVEKGELTPEQAMVHPNKNYITRALGIVPQIHLDYIEAPFEPGDKILLCSDGLTNYLTPEEIVRLSLENSADAFTQALVEGAKGLGGSDNITVAVITAQQ</sequence>
<evidence type="ECO:0000259" key="1">
    <source>
        <dbReference type="PROSITE" id="PS51746"/>
    </source>
</evidence>